<dbReference type="KEGG" id="mmw:Mmwyl1_2897"/>
<dbReference type="HOGENOM" id="CLU_069356_28_2_6"/>
<keyword evidence="2 4" id="KW-0238">DNA-binding</keyword>
<feature type="domain" description="HTH tetR-type" evidence="5">
    <location>
        <begin position="9"/>
        <end position="69"/>
    </location>
</feature>
<dbReference type="EMBL" id="CP000749">
    <property type="protein sequence ID" value="ABR71809.1"/>
    <property type="molecule type" value="Genomic_DNA"/>
</dbReference>
<dbReference type="AlphaFoldDB" id="A6VZD0"/>
<dbReference type="Pfam" id="PF00440">
    <property type="entry name" value="TetR_N"/>
    <property type="match status" value="1"/>
</dbReference>
<evidence type="ECO:0000313" key="6">
    <source>
        <dbReference type="EMBL" id="ABR71809.1"/>
    </source>
</evidence>
<evidence type="ECO:0000259" key="5">
    <source>
        <dbReference type="PROSITE" id="PS50977"/>
    </source>
</evidence>
<keyword evidence="1" id="KW-0805">Transcription regulation</keyword>
<evidence type="ECO:0000256" key="3">
    <source>
        <dbReference type="ARBA" id="ARBA00023163"/>
    </source>
</evidence>
<reference evidence="6" key="1">
    <citation type="submission" date="2007-06" db="EMBL/GenBank/DDBJ databases">
        <title>Complete sequence of Marinomonas sp. MWYL1.</title>
        <authorList>
            <consortium name="US DOE Joint Genome Institute"/>
            <person name="Copeland A."/>
            <person name="Lucas S."/>
            <person name="Lapidus A."/>
            <person name="Barry K."/>
            <person name="Glavina del Rio T."/>
            <person name="Dalin E."/>
            <person name="Tice H."/>
            <person name="Pitluck S."/>
            <person name="Kiss H."/>
            <person name="Brettin T."/>
            <person name="Bruce D."/>
            <person name="Detter J.C."/>
            <person name="Han C."/>
            <person name="Schmutz J."/>
            <person name="Larimer F."/>
            <person name="Land M."/>
            <person name="Hauser L."/>
            <person name="Kyrpides N."/>
            <person name="Kim E."/>
            <person name="Johnston A.W.B."/>
            <person name="Todd J.D."/>
            <person name="Rogers R."/>
            <person name="Wexler M."/>
            <person name="Bond P.L."/>
            <person name="Li Y."/>
            <person name="Richardson P."/>
        </authorList>
    </citation>
    <scope>NUCLEOTIDE SEQUENCE [LARGE SCALE GENOMIC DNA]</scope>
    <source>
        <strain evidence="6">MWYL1</strain>
    </source>
</reference>
<dbReference type="PRINTS" id="PR00455">
    <property type="entry name" value="HTHTETR"/>
</dbReference>
<dbReference type="PANTHER" id="PTHR47506:SF7">
    <property type="entry name" value="TRANSCRIPTIONAL REGULATORY PROTEIN"/>
    <property type="match status" value="1"/>
</dbReference>
<dbReference type="Gene3D" id="1.10.357.10">
    <property type="entry name" value="Tetracycline Repressor, domain 2"/>
    <property type="match status" value="1"/>
</dbReference>
<evidence type="ECO:0000256" key="4">
    <source>
        <dbReference type="PROSITE-ProRule" id="PRU00335"/>
    </source>
</evidence>
<dbReference type="SUPFAM" id="SSF48498">
    <property type="entry name" value="Tetracyclin repressor-like, C-terminal domain"/>
    <property type="match status" value="1"/>
</dbReference>
<feature type="DNA-binding region" description="H-T-H motif" evidence="4">
    <location>
        <begin position="32"/>
        <end position="51"/>
    </location>
</feature>
<organism evidence="6">
    <name type="scientific">Marinomonas sp. (strain MWYL1)</name>
    <dbReference type="NCBI Taxonomy" id="400668"/>
    <lineage>
        <taxon>Bacteria</taxon>
        <taxon>Pseudomonadati</taxon>
        <taxon>Pseudomonadota</taxon>
        <taxon>Gammaproteobacteria</taxon>
        <taxon>Oceanospirillales</taxon>
        <taxon>Oceanospirillaceae</taxon>
        <taxon>Marinomonas</taxon>
    </lineage>
</organism>
<name>A6VZD0_MARMS</name>
<dbReference type="PROSITE" id="PS50977">
    <property type="entry name" value="HTH_TETR_2"/>
    <property type="match status" value="1"/>
</dbReference>
<protein>
    <submittedName>
        <fullName evidence="6">Transcriptional regulator, TetR family</fullName>
    </submittedName>
</protein>
<dbReference type="PANTHER" id="PTHR47506">
    <property type="entry name" value="TRANSCRIPTIONAL REGULATORY PROTEIN"/>
    <property type="match status" value="1"/>
</dbReference>
<evidence type="ECO:0000256" key="1">
    <source>
        <dbReference type="ARBA" id="ARBA00023015"/>
    </source>
</evidence>
<dbReference type="InterPro" id="IPR001647">
    <property type="entry name" value="HTH_TetR"/>
</dbReference>
<accession>A6VZD0</accession>
<dbReference type="InterPro" id="IPR036271">
    <property type="entry name" value="Tet_transcr_reg_TetR-rel_C_sf"/>
</dbReference>
<keyword evidence="3" id="KW-0804">Transcription</keyword>
<dbReference type="InterPro" id="IPR009057">
    <property type="entry name" value="Homeodomain-like_sf"/>
</dbReference>
<evidence type="ECO:0000256" key="2">
    <source>
        <dbReference type="ARBA" id="ARBA00023125"/>
    </source>
</evidence>
<dbReference type="STRING" id="400668.Mmwyl1_2897"/>
<proteinExistence type="predicted"/>
<dbReference type="eggNOG" id="COG1309">
    <property type="taxonomic scope" value="Bacteria"/>
</dbReference>
<dbReference type="GO" id="GO:0003677">
    <property type="term" value="F:DNA binding"/>
    <property type="evidence" value="ECO:0007669"/>
    <property type="project" value="UniProtKB-UniRule"/>
</dbReference>
<dbReference type="SUPFAM" id="SSF46689">
    <property type="entry name" value="Homeodomain-like"/>
    <property type="match status" value="1"/>
</dbReference>
<dbReference type="Gene3D" id="1.10.10.60">
    <property type="entry name" value="Homeodomain-like"/>
    <property type="match status" value="1"/>
</dbReference>
<sequence length="194" mass="20842">MRYKSTHKAEVGPKLLEAVGRGFRRAGFSGIGVDGLAKEAGVTSGAFYGHFESKDAAFSAAAVAGLDTLREAIDHLQATYKDIWAATFIDFYLSERLTCELGESCGLQSMTPDVMRASDATKAKYEQSLMNVANSVARGLIGNTKAKRLQMAWGLLAILSGGVTLARSVEDEKTRQVIADNLKRSALTMIGNTE</sequence>
<dbReference type="OrthoDB" id="9798857at2"/>
<gene>
    <name evidence="6" type="ordered locus">Mmwyl1_2897</name>
</gene>